<sequence>MPTPTMLAIPQPCHENWAAMTPDAQGRHCAACNKVVLDFTQKTDAEILALLQRTAAPCGRFRADQLSRPLLMPPAPAPRWRTWLTTTATVLGLREVAAEQGRGQTQTTVQYDLLTRDEQKVAALRQRQQLQTKVDSSQHILRGKVTDKSTGQGLPGVTVLLKNTITGTSTGADGSFELALPPSTSANQLVIFSSIGFVIEEKLLSTLHEQSIIVELISDKRKLGKVVIVAGGIRSYSSHYILRDFWQLLSKPFRHQPSN</sequence>
<organism evidence="1 2">
    <name type="scientific">Hymenobacter telluris</name>
    <dbReference type="NCBI Taxonomy" id="2816474"/>
    <lineage>
        <taxon>Bacteria</taxon>
        <taxon>Pseudomonadati</taxon>
        <taxon>Bacteroidota</taxon>
        <taxon>Cytophagia</taxon>
        <taxon>Cytophagales</taxon>
        <taxon>Hymenobacteraceae</taxon>
        <taxon>Hymenobacter</taxon>
    </lineage>
</organism>
<dbReference type="InterPro" id="IPR008969">
    <property type="entry name" value="CarboxyPept-like_regulatory"/>
</dbReference>
<reference evidence="1" key="1">
    <citation type="submission" date="2021-03" db="EMBL/GenBank/DDBJ databases">
        <authorList>
            <person name="Kim M.K."/>
        </authorList>
    </citation>
    <scope>NUCLEOTIDE SEQUENCE</scope>
    <source>
        <strain evidence="1">BT186</strain>
    </source>
</reference>
<protein>
    <submittedName>
        <fullName evidence="1">Carboxypeptidase-like regulatory domain-containing protein</fullName>
    </submittedName>
</protein>
<dbReference type="EMBL" id="JAFLQZ010000011">
    <property type="protein sequence ID" value="MBO0359501.1"/>
    <property type="molecule type" value="Genomic_DNA"/>
</dbReference>
<keyword evidence="1" id="KW-0378">Hydrolase</keyword>
<keyword evidence="1" id="KW-0645">Protease</keyword>
<dbReference type="RefSeq" id="WP_206985456.1">
    <property type="nucleotide sequence ID" value="NZ_JAFLQZ010000011.1"/>
</dbReference>
<proteinExistence type="predicted"/>
<dbReference type="AlphaFoldDB" id="A0A939JBU0"/>
<evidence type="ECO:0000313" key="2">
    <source>
        <dbReference type="Proteomes" id="UP000664144"/>
    </source>
</evidence>
<dbReference type="Gene3D" id="2.60.40.1120">
    <property type="entry name" value="Carboxypeptidase-like, regulatory domain"/>
    <property type="match status" value="1"/>
</dbReference>
<accession>A0A939JBU0</accession>
<keyword evidence="1" id="KW-0121">Carboxypeptidase</keyword>
<dbReference type="Proteomes" id="UP000664144">
    <property type="component" value="Unassembled WGS sequence"/>
</dbReference>
<dbReference type="Pfam" id="PF13715">
    <property type="entry name" value="CarbopepD_reg_2"/>
    <property type="match status" value="1"/>
</dbReference>
<evidence type="ECO:0000313" key="1">
    <source>
        <dbReference type="EMBL" id="MBO0359501.1"/>
    </source>
</evidence>
<gene>
    <name evidence="1" type="ORF">J0X19_16195</name>
</gene>
<dbReference type="GO" id="GO:0004180">
    <property type="term" value="F:carboxypeptidase activity"/>
    <property type="evidence" value="ECO:0007669"/>
    <property type="project" value="UniProtKB-KW"/>
</dbReference>
<keyword evidence="2" id="KW-1185">Reference proteome</keyword>
<comment type="caution">
    <text evidence="1">The sequence shown here is derived from an EMBL/GenBank/DDBJ whole genome shotgun (WGS) entry which is preliminary data.</text>
</comment>
<name>A0A939JBU0_9BACT</name>
<dbReference type="SUPFAM" id="SSF49464">
    <property type="entry name" value="Carboxypeptidase regulatory domain-like"/>
    <property type="match status" value="1"/>
</dbReference>